<comment type="caution">
    <text evidence="2">The sequence shown here is derived from an EMBL/GenBank/DDBJ whole genome shotgun (WGS) entry which is preliminary data.</text>
</comment>
<accession>A0A8X6IEG9</accession>
<name>A0A8X6IEG9_TRICU</name>
<reference evidence="2" key="1">
    <citation type="submission" date="2020-07" db="EMBL/GenBank/DDBJ databases">
        <title>Multicomponent nature underlies the extraordinary mechanical properties of spider dragline silk.</title>
        <authorList>
            <person name="Kono N."/>
            <person name="Nakamura H."/>
            <person name="Mori M."/>
            <person name="Yoshida Y."/>
            <person name="Ohtoshi R."/>
            <person name="Malay A.D."/>
            <person name="Moran D.A.P."/>
            <person name="Tomita M."/>
            <person name="Numata K."/>
            <person name="Arakawa K."/>
        </authorList>
    </citation>
    <scope>NUCLEOTIDE SEQUENCE</scope>
</reference>
<keyword evidence="3" id="KW-1185">Reference proteome</keyword>
<feature type="compositionally biased region" description="Acidic residues" evidence="1">
    <location>
        <begin position="53"/>
        <end position="67"/>
    </location>
</feature>
<evidence type="ECO:0000256" key="1">
    <source>
        <dbReference type="SAM" id="MobiDB-lite"/>
    </source>
</evidence>
<organism evidence="2 3">
    <name type="scientific">Trichonephila clavata</name>
    <name type="common">Joro spider</name>
    <name type="synonym">Nephila clavata</name>
    <dbReference type="NCBI Taxonomy" id="2740835"/>
    <lineage>
        <taxon>Eukaryota</taxon>
        <taxon>Metazoa</taxon>
        <taxon>Ecdysozoa</taxon>
        <taxon>Arthropoda</taxon>
        <taxon>Chelicerata</taxon>
        <taxon>Arachnida</taxon>
        <taxon>Araneae</taxon>
        <taxon>Araneomorphae</taxon>
        <taxon>Entelegynae</taxon>
        <taxon>Araneoidea</taxon>
        <taxon>Nephilidae</taxon>
        <taxon>Trichonephila</taxon>
    </lineage>
</organism>
<dbReference type="OrthoDB" id="10420331at2759"/>
<sequence>MTLVRDCEKSLTSCYRGYALCSGVGDLPKIKITYCITKTFFWTFSQAIPQESDDKDIDLDGEIDDPNFQDPVHNLQYSSDSDECEMDIDHDTIS</sequence>
<evidence type="ECO:0000313" key="2">
    <source>
        <dbReference type="EMBL" id="GFR03225.1"/>
    </source>
</evidence>
<dbReference type="AlphaFoldDB" id="A0A8X6IEG9"/>
<gene>
    <name evidence="2" type="ORF">TNCT_446331</name>
</gene>
<dbReference type="EMBL" id="BMAO01005695">
    <property type="protein sequence ID" value="GFR03225.1"/>
    <property type="molecule type" value="Genomic_DNA"/>
</dbReference>
<proteinExistence type="predicted"/>
<feature type="region of interest" description="Disordered" evidence="1">
    <location>
        <begin position="53"/>
        <end position="72"/>
    </location>
</feature>
<protein>
    <submittedName>
        <fullName evidence="2">Uncharacterized protein</fullName>
    </submittedName>
</protein>
<evidence type="ECO:0000313" key="3">
    <source>
        <dbReference type="Proteomes" id="UP000887116"/>
    </source>
</evidence>
<dbReference type="Proteomes" id="UP000887116">
    <property type="component" value="Unassembled WGS sequence"/>
</dbReference>